<dbReference type="InterPro" id="IPR011990">
    <property type="entry name" value="TPR-like_helical_dom_sf"/>
</dbReference>
<accession>A0ABD1TIF6</accession>
<dbReference type="InterPro" id="IPR002885">
    <property type="entry name" value="PPR_rpt"/>
</dbReference>
<evidence type="ECO:0000259" key="4">
    <source>
        <dbReference type="PROSITE" id="PS50828"/>
    </source>
</evidence>
<comment type="caution">
    <text evidence="5">The sequence shown here is derived from an EMBL/GenBank/DDBJ whole genome shotgun (WGS) entry which is preliminary data.</text>
</comment>
<keyword evidence="6" id="KW-1185">Reference proteome</keyword>
<evidence type="ECO:0000256" key="3">
    <source>
        <dbReference type="PROSITE-ProRule" id="PRU00708"/>
    </source>
</evidence>
<comment type="similarity">
    <text evidence="1">Belongs to the PPR family. P subfamily.</text>
</comment>
<feature type="domain" description="Smr" evidence="4">
    <location>
        <begin position="353"/>
        <end position="437"/>
    </location>
</feature>
<feature type="repeat" description="PPR" evidence="3">
    <location>
        <begin position="183"/>
        <end position="217"/>
    </location>
</feature>
<dbReference type="PANTHER" id="PTHR47447:SF15">
    <property type="entry name" value="OS02G0120000 PROTEIN"/>
    <property type="match status" value="1"/>
</dbReference>
<dbReference type="AlphaFoldDB" id="A0ABD1TIF6"/>
<gene>
    <name evidence="5" type="ORF">Adt_18111</name>
</gene>
<dbReference type="Gene3D" id="3.30.1370.110">
    <property type="match status" value="1"/>
</dbReference>
<organism evidence="5 6">
    <name type="scientific">Abeliophyllum distichum</name>
    <dbReference type="NCBI Taxonomy" id="126358"/>
    <lineage>
        <taxon>Eukaryota</taxon>
        <taxon>Viridiplantae</taxon>
        <taxon>Streptophyta</taxon>
        <taxon>Embryophyta</taxon>
        <taxon>Tracheophyta</taxon>
        <taxon>Spermatophyta</taxon>
        <taxon>Magnoliopsida</taxon>
        <taxon>eudicotyledons</taxon>
        <taxon>Gunneridae</taxon>
        <taxon>Pentapetalae</taxon>
        <taxon>asterids</taxon>
        <taxon>lamiids</taxon>
        <taxon>Lamiales</taxon>
        <taxon>Oleaceae</taxon>
        <taxon>Forsythieae</taxon>
        <taxon>Abeliophyllum</taxon>
    </lineage>
</organism>
<dbReference type="SUPFAM" id="SSF160443">
    <property type="entry name" value="SMR domain-like"/>
    <property type="match status" value="1"/>
</dbReference>
<keyword evidence="2" id="KW-0677">Repeat</keyword>
<evidence type="ECO:0000313" key="5">
    <source>
        <dbReference type="EMBL" id="KAL2512511.1"/>
    </source>
</evidence>
<dbReference type="InterPro" id="IPR036063">
    <property type="entry name" value="Smr_dom_sf"/>
</dbReference>
<protein>
    <submittedName>
        <fullName evidence="5">Pentatricopeptide repeat-containing protein</fullName>
    </submittedName>
</protein>
<dbReference type="Proteomes" id="UP001604336">
    <property type="component" value="Unassembled WGS sequence"/>
</dbReference>
<evidence type="ECO:0000256" key="1">
    <source>
        <dbReference type="ARBA" id="ARBA00007626"/>
    </source>
</evidence>
<dbReference type="PANTHER" id="PTHR47447">
    <property type="entry name" value="OS03G0856100 PROTEIN"/>
    <property type="match status" value="1"/>
</dbReference>
<proteinExistence type="inferred from homology"/>
<sequence>MIGVCGLRLSAPPATPAGCCRSQQYPLVFCELTKQGHRLLSSIATSQDPSASIGLLHKFVASSSKHVALNTLSHLLSPSTSHPRLSSLAFPLYTIIRKESWFSWNTKLVADLIALLNKQERFNEAENLFSEAVSKLGFKERELCNFYCNLVDSHAKHKSEKEVMDSCNELKLLILQSSSVYVKRKGYESIVGGFCAIGLPNEAENSIEEMRNVGLKPSLFEIRSLIYGYGRLGSFEDMKRSIVQMENEGFELDTVCCNMVVSSFGAHNKLSYMVSWLKKVRNTGISLSIRTYNSALNSCPEITLMVQDLKNLPLSINELVDNLNKDEADLVMELVKSSVLDQAMEWKSSELKLDLHGMHLSSAYLILLQWFGEMQLRFIAGNQVAPAEILVVCGSGKHSAVRGESPVKGLAKQMMQQLKCPMRIDRKNVGCLIAKGKVFKEWLYKLPPNEYGSPDDSAKADTPENVAMCQ</sequence>
<dbReference type="Gene3D" id="1.25.40.10">
    <property type="entry name" value="Tetratricopeptide repeat domain"/>
    <property type="match status" value="1"/>
</dbReference>
<dbReference type="PROSITE" id="PS50828">
    <property type="entry name" value="SMR"/>
    <property type="match status" value="1"/>
</dbReference>
<dbReference type="EMBL" id="JBFOLK010000005">
    <property type="protein sequence ID" value="KAL2512511.1"/>
    <property type="molecule type" value="Genomic_DNA"/>
</dbReference>
<name>A0ABD1TIF6_9LAMI</name>
<dbReference type="PROSITE" id="PS51375">
    <property type="entry name" value="PPR"/>
    <property type="match status" value="1"/>
</dbReference>
<evidence type="ECO:0000256" key="2">
    <source>
        <dbReference type="ARBA" id="ARBA00022737"/>
    </source>
</evidence>
<dbReference type="SMART" id="SM00463">
    <property type="entry name" value="SMR"/>
    <property type="match status" value="1"/>
</dbReference>
<dbReference type="InterPro" id="IPR002625">
    <property type="entry name" value="Smr_dom"/>
</dbReference>
<evidence type="ECO:0000313" key="6">
    <source>
        <dbReference type="Proteomes" id="UP001604336"/>
    </source>
</evidence>
<reference evidence="6" key="1">
    <citation type="submission" date="2024-07" db="EMBL/GenBank/DDBJ databases">
        <title>Two chromosome-level genome assemblies of Korean endemic species Abeliophyllum distichum and Forsythia ovata (Oleaceae).</title>
        <authorList>
            <person name="Jang H."/>
        </authorList>
    </citation>
    <scope>NUCLEOTIDE SEQUENCE [LARGE SCALE GENOMIC DNA]</scope>
</reference>